<dbReference type="EMBL" id="BAAAHC010000028">
    <property type="protein sequence ID" value="GAA0541136.1"/>
    <property type="molecule type" value="Genomic_DNA"/>
</dbReference>
<accession>A0A917K0W4</accession>
<evidence type="ECO:0000313" key="4">
    <source>
        <dbReference type="EMBL" id="GGI96827.1"/>
    </source>
</evidence>
<reference evidence="3 6" key="2">
    <citation type="journal article" date="2019" name="Int. J. Syst. Evol. Microbiol.">
        <title>The Global Catalogue of Microorganisms (GCM) 10K type strain sequencing project: providing services to taxonomists for standard genome sequencing and annotation.</title>
        <authorList>
            <consortium name="The Broad Institute Genomics Platform"/>
            <consortium name="The Broad Institute Genome Sequencing Center for Infectious Disease"/>
            <person name="Wu L."/>
            <person name="Ma J."/>
        </authorList>
    </citation>
    <scope>NUCLEOTIDE SEQUENCE [LARGE SCALE GENOMIC DNA]</scope>
    <source>
        <strain evidence="3 6">JCM 10664</strain>
    </source>
</reference>
<proteinExistence type="predicted"/>
<evidence type="ECO:0000313" key="3">
    <source>
        <dbReference type="EMBL" id="GAA0541136.1"/>
    </source>
</evidence>
<dbReference type="AlphaFoldDB" id="A0A917K0W4"/>
<keyword evidence="6" id="KW-1185">Reference proteome</keyword>
<organism evidence="4 5">
    <name type="scientific">Saccharopolyspora thermophila</name>
    <dbReference type="NCBI Taxonomy" id="89367"/>
    <lineage>
        <taxon>Bacteria</taxon>
        <taxon>Bacillati</taxon>
        <taxon>Actinomycetota</taxon>
        <taxon>Actinomycetes</taxon>
        <taxon>Pseudonocardiales</taxon>
        <taxon>Pseudonocardiaceae</taxon>
        <taxon>Saccharopolyspora</taxon>
    </lineage>
</organism>
<evidence type="ECO:0000256" key="2">
    <source>
        <dbReference type="SAM" id="Phobius"/>
    </source>
</evidence>
<dbReference type="Proteomes" id="UP000597989">
    <property type="component" value="Unassembled WGS sequence"/>
</dbReference>
<feature type="transmembrane region" description="Helical" evidence="2">
    <location>
        <begin position="304"/>
        <end position="324"/>
    </location>
</feature>
<keyword evidence="2" id="KW-0812">Transmembrane</keyword>
<feature type="transmembrane region" description="Helical" evidence="2">
    <location>
        <begin position="66"/>
        <end position="83"/>
    </location>
</feature>
<dbReference type="Proteomes" id="UP001500220">
    <property type="component" value="Unassembled WGS sequence"/>
</dbReference>
<dbReference type="RefSeq" id="WP_188989493.1">
    <property type="nucleotide sequence ID" value="NZ_BAAAHC010000028.1"/>
</dbReference>
<feature type="transmembrane region" description="Helical" evidence="2">
    <location>
        <begin position="103"/>
        <end position="127"/>
    </location>
</feature>
<protein>
    <submittedName>
        <fullName evidence="4">Uncharacterized protein</fullName>
    </submittedName>
</protein>
<evidence type="ECO:0000313" key="6">
    <source>
        <dbReference type="Proteomes" id="UP001500220"/>
    </source>
</evidence>
<dbReference type="EMBL" id="BMMT01000014">
    <property type="protein sequence ID" value="GGI96827.1"/>
    <property type="molecule type" value="Genomic_DNA"/>
</dbReference>
<gene>
    <name evidence="3" type="ORF">GCM10009545_49570</name>
    <name evidence="4" type="ORF">GCM10011581_37500</name>
</gene>
<feature type="transmembrane region" description="Helical" evidence="2">
    <location>
        <begin position="38"/>
        <end position="59"/>
    </location>
</feature>
<evidence type="ECO:0000313" key="5">
    <source>
        <dbReference type="Proteomes" id="UP000597989"/>
    </source>
</evidence>
<comment type="caution">
    <text evidence="4">The sequence shown here is derived from an EMBL/GenBank/DDBJ whole genome shotgun (WGS) entry which is preliminary data.</text>
</comment>
<evidence type="ECO:0000256" key="1">
    <source>
        <dbReference type="SAM" id="MobiDB-lite"/>
    </source>
</evidence>
<reference evidence="3" key="4">
    <citation type="submission" date="2023-12" db="EMBL/GenBank/DDBJ databases">
        <authorList>
            <person name="Sun Q."/>
            <person name="Inoue M."/>
        </authorList>
    </citation>
    <scope>NUCLEOTIDE SEQUENCE</scope>
    <source>
        <strain evidence="3">JCM 10664</strain>
    </source>
</reference>
<sequence length="366" mass="38874">MTRPEQEPEVPPASGPGVGAVSGAGSTAPDTVPARRTAAFSLGAVGIVLLPGGLLAFAWPAAPGRLLWWAAAWIAIAALLWLVDARTPRRWVGWALLAAVPPAVVAVLAAVPAGLVPLVASPILALLADRWFTRPAKDLAERDVEIPVPLDAPGGGRLLIGRDRVVLAGAAHVRQALPLAELAFAQAGELRGEEAGWWPLPGGTGVPLRPGPAVRLVAGAQQWMLCVADPQLVAAIVRRRATAAWPLRTGPRDLDAWRQLREWAAAPRRTVRRGFPDWQLVVGGVLAVSGTLLLATTSGHAEPVRWVVAVVASALGGLLASAWFRARRRLDFAELHHLPPGSPAWGEVRLDHAPLPNWRPWHPQRP</sequence>
<reference evidence="4 5" key="1">
    <citation type="journal article" date="2014" name="Int. J. Syst. Evol. Microbiol.">
        <title>Complete genome sequence of Corynebacterium casei LMG S-19264T (=DSM 44701T), isolated from a smear-ripened cheese.</title>
        <authorList>
            <consortium name="US DOE Joint Genome Institute (JGI-PGF)"/>
            <person name="Walter F."/>
            <person name="Albersmeier A."/>
            <person name="Kalinowski J."/>
            <person name="Ruckert C."/>
        </authorList>
    </citation>
    <scope>NUCLEOTIDE SEQUENCE [LARGE SCALE GENOMIC DNA]</scope>
    <source>
        <strain evidence="4 5">CGMCC 4.7206</strain>
    </source>
</reference>
<name>A0A917K0W4_9PSEU</name>
<feature type="region of interest" description="Disordered" evidence="1">
    <location>
        <begin position="1"/>
        <end position="30"/>
    </location>
</feature>
<keyword evidence="2" id="KW-1133">Transmembrane helix</keyword>
<keyword evidence="2" id="KW-0472">Membrane</keyword>
<reference evidence="4" key="3">
    <citation type="submission" date="2020-09" db="EMBL/GenBank/DDBJ databases">
        <authorList>
            <person name="Sun Q."/>
            <person name="Zhou Y."/>
        </authorList>
    </citation>
    <scope>NUCLEOTIDE SEQUENCE</scope>
    <source>
        <strain evidence="4">CGMCC 4.7206</strain>
    </source>
</reference>
<feature type="transmembrane region" description="Helical" evidence="2">
    <location>
        <begin position="278"/>
        <end position="298"/>
    </location>
</feature>